<keyword evidence="1" id="KW-1133">Transmembrane helix</keyword>
<dbReference type="Proteomes" id="UP000266506">
    <property type="component" value="Unassembled WGS sequence"/>
</dbReference>
<dbReference type="AlphaFoldDB" id="A0A397R0Z5"/>
<feature type="transmembrane region" description="Helical" evidence="1">
    <location>
        <begin position="12"/>
        <end position="32"/>
    </location>
</feature>
<evidence type="ECO:0000313" key="3">
    <source>
        <dbReference type="Proteomes" id="UP000266506"/>
    </source>
</evidence>
<comment type="caution">
    <text evidence="2">The sequence shown here is derived from an EMBL/GenBank/DDBJ whole genome shotgun (WGS) entry which is preliminary data.</text>
</comment>
<organism evidence="2 3">
    <name type="scientific">Anaeroplasma bactoclasticum</name>
    <dbReference type="NCBI Taxonomy" id="2088"/>
    <lineage>
        <taxon>Bacteria</taxon>
        <taxon>Bacillati</taxon>
        <taxon>Mycoplasmatota</taxon>
        <taxon>Mollicutes</taxon>
        <taxon>Anaeroplasmatales</taxon>
        <taxon>Anaeroplasmataceae</taxon>
        <taxon>Anaeroplasma</taxon>
    </lineage>
</organism>
<gene>
    <name evidence="2" type="ORF">EI71_02046</name>
</gene>
<keyword evidence="1" id="KW-0472">Membrane</keyword>
<evidence type="ECO:0000313" key="2">
    <source>
        <dbReference type="EMBL" id="RIA64101.1"/>
    </source>
</evidence>
<proteinExistence type="predicted"/>
<sequence length="165" mass="19234">MAIRVSNNYILKSIYTTIFLPSPFSILVIITINQYDYLSANIMIALFIAAVLIVLIITTIKSIRRKKYKYIIIDESNFFLVDINGNETKLKNIVLEIRNPLLNILFSPNLTAVHLCVLRDCYAKFEDGTICGVDLNLSDYFRVKKMNLKNVKFFKIRYYLQLPFF</sequence>
<feature type="transmembrane region" description="Helical" evidence="1">
    <location>
        <begin position="38"/>
        <end position="60"/>
    </location>
</feature>
<accession>A0A397R0Z5</accession>
<reference evidence="2 3" key="1">
    <citation type="submission" date="2018-08" db="EMBL/GenBank/DDBJ databases">
        <title>Genomic Encyclopedia of Archaeal and Bacterial Type Strains, Phase II (KMG-II): from individual species to whole genera.</title>
        <authorList>
            <person name="Goeker M."/>
        </authorList>
    </citation>
    <scope>NUCLEOTIDE SEQUENCE [LARGE SCALE GENOMIC DNA]</scope>
    <source>
        <strain evidence="2 3">ATCC 27112</strain>
    </source>
</reference>
<dbReference type="RefSeq" id="WP_119017072.1">
    <property type="nucleotide sequence ID" value="NZ_QXEV01000053.1"/>
</dbReference>
<evidence type="ECO:0000256" key="1">
    <source>
        <dbReference type="SAM" id="Phobius"/>
    </source>
</evidence>
<keyword evidence="3" id="KW-1185">Reference proteome</keyword>
<protein>
    <submittedName>
        <fullName evidence="2">Uncharacterized protein</fullName>
    </submittedName>
</protein>
<dbReference type="InParanoid" id="A0A397R0Z5"/>
<keyword evidence="1" id="KW-0812">Transmembrane</keyword>
<dbReference type="EMBL" id="QXEV01000053">
    <property type="protein sequence ID" value="RIA64101.1"/>
    <property type="molecule type" value="Genomic_DNA"/>
</dbReference>
<name>A0A397R0Z5_9MOLU</name>